<keyword evidence="4 9" id="KW-1003">Cell membrane</keyword>
<evidence type="ECO:0000256" key="9">
    <source>
        <dbReference type="RuleBase" id="RU367153"/>
    </source>
</evidence>
<dbReference type="EMBL" id="JACHGH010000004">
    <property type="protein sequence ID" value="MBB6453225.1"/>
    <property type="molecule type" value="Genomic_DNA"/>
</dbReference>
<evidence type="ECO:0000256" key="4">
    <source>
        <dbReference type="ARBA" id="ARBA00022475"/>
    </source>
</evidence>
<organism evidence="10 11">
    <name type="scientific">Salirhabdus euzebyi</name>
    <dbReference type="NCBI Taxonomy" id="394506"/>
    <lineage>
        <taxon>Bacteria</taxon>
        <taxon>Bacillati</taxon>
        <taxon>Bacillota</taxon>
        <taxon>Bacilli</taxon>
        <taxon>Bacillales</taxon>
        <taxon>Bacillaceae</taxon>
        <taxon>Salirhabdus</taxon>
    </lineage>
</organism>
<dbReference type="GO" id="GO:0015078">
    <property type="term" value="F:proton transmembrane transporter activity"/>
    <property type="evidence" value="ECO:0007669"/>
    <property type="project" value="TreeGrafter"/>
</dbReference>
<keyword evidence="7 9" id="KW-0560">Oxidoreductase</keyword>
<dbReference type="GO" id="GO:0009486">
    <property type="term" value="F:cytochrome bo3 ubiquinol oxidase activity"/>
    <property type="evidence" value="ECO:0007669"/>
    <property type="project" value="TreeGrafter"/>
</dbReference>
<comment type="catalytic activity">
    <reaction evidence="1 9">
        <text>2 a quinol + O2 = 2 a quinone + 2 H2O</text>
        <dbReference type="Rhea" id="RHEA:55376"/>
        <dbReference type="ChEBI" id="CHEBI:15377"/>
        <dbReference type="ChEBI" id="CHEBI:15379"/>
        <dbReference type="ChEBI" id="CHEBI:24646"/>
        <dbReference type="ChEBI" id="CHEBI:132124"/>
    </reaction>
</comment>
<reference evidence="10 11" key="1">
    <citation type="submission" date="2020-08" db="EMBL/GenBank/DDBJ databases">
        <title>Genomic Encyclopedia of Type Strains, Phase IV (KMG-IV): sequencing the most valuable type-strain genomes for metagenomic binning, comparative biology and taxonomic classification.</title>
        <authorList>
            <person name="Goeker M."/>
        </authorList>
    </citation>
    <scope>NUCLEOTIDE SEQUENCE [LARGE SCALE GENOMIC DNA]</scope>
    <source>
        <strain evidence="10 11">DSM 19612</strain>
    </source>
</reference>
<feature type="transmembrane region" description="Helical" evidence="9">
    <location>
        <begin position="71"/>
        <end position="93"/>
    </location>
</feature>
<dbReference type="GO" id="GO:0005886">
    <property type="term" value="C:plasma membrane"/>
    <property type="evidence" value="ECO:0007669"/>
    <property type="project" value="UniProtKB-SubCell"/>
</dbReference>
<keyword evidence="6 9" id="KW-1133">Transmembrane helix</keyword>
<dbReference type="AlphaFoldDB" id="A0A841Q4A5"/>
<evidence type="ECO:0000256" key="6">
    <source>
        <dbReference type="ARBA" id="ARBA00022989"/>
    </source>
</evidence>
<feature type="transmembrane region" description="Helical" evidence="9">
    <location>
        <begin position="12"/>
        <end position="29"/>
    </location>
</feature>
<evidence type="ECO:0000256" key="3">
    <source>
        <dbReference type="ARBA" id="ARBA00008079"/>
    </source>
</evidence>
<keyword evidence="8 9" id="KW-0472">Membrane</keyword>
<sequence>MKELFPRKQVMGFIFSLVLTVAALLVYFLDLSFALGMTVLLVTAFLQAGLQLVVFMHAGESEDKATIYTNVYYGLIIALVTIFGTLLAMIWGMV</sequence>
<dbReference type="GO" id="GO:0009319">
    <property type="term" value="C:cytochrome o ubiquinol oxidase complex"/>
    <property type="evidence" value="ECO:0007669"/>
    <property type="project" value="TreeGrafter"/>
</dbReference>
<comment type="similarity">
    <text evidence="3 9">Belongs to the cytochrome c oxidase bacterial subunit 4 family.</text>
</comment>
<dbReference type="EC" id="1.10.3.-" evidence="9"/>
<evidence type="ECO:0000313" key="10">
    <source>
        <dbReference type="EMBL" id="MBB6453225.1"/>
    </source>
</evidence>
<comment type="function">
    <text evidence="9">Catalyzes quinol oxidation with the concomitant reduction of oxygen to water.</text>
</comment>
<dbReference type="PANTHER" id="PTHR36835:SF1">
    <property type="entry name" value="CYTOCHROME BO(3) UBIQUINOL OXIDASE SUBUNIT 4"/>
    <property type="match status" value="1"/>
</dbReference>
<dbReference type="NCBIfam" id="TIGR02901">
    <property type="entry name" value="QoxD"/>
    <property type="match status" value="1"/>
</dbReference>
<dbReference type="InterPro" id="IPR050968">
    <property type="entry name" value="Cytochrome_c_oxidase_bac_sub4"/>
</dbReference>
<evidence type="ECO:0000313" key="11">
    <source>
        <dbReference type="Proteomes" id="UP000581688"/>
    </source>
</evidence>
<evidence type="ECO:0000256" key="5">
    <source>
        <dbReference type="ARBA" id="ARBA00022692"/>
    </source>
</evidence>
<keyword evidence="5 9" id="KW-0812">Transmembrane</keyword>
<comment type="subcellular location">
    <subcellularLocation>
        <location evidence="2 9">Cell membrane</location>
        <topology evidence="2 9">Multi-pass membrane protein</topology>
    </subcellularLocation>
</comment>
<dbReference type="GO" id="GO:0042773">
    <property type="term" value="P:ATP synthesis coupled electron transport"/>
    <property type="evidence" value="ECO:0007669"/>
    <property type="project" value="UniProtKB-UniRule"/>
</dbReference>
<keyword evidence="11" id="KW-1185">Reference proteome</keyword>
<gene>
    <name evidence="10" type="ORF">HNQ94_001673</name>
</gene>
<evidence type="ECO:0000256" key="2">
    <source>
        <dbReference type="ARBA" id="ARBA00004651"/>
    </source>
</evidence>
<dbReference type="GO" id="GO:0015990">
    <property type="term" value="P:electron transport coupled proton transport"/>
    <property type="evidence" value="ECO:0007669"/>
    <property type="project" value="TreeGrafter"/>
</dbReference>
<dbReference type="RefSeq" id="WP_174495669.1">
    <property type="nucleotide sequence ID" value="NZ_CADDWK010000004.1"/>
</dbReference>
<feature type="transmembrane region" description="Helical" evidence="9">
    <location>
        <begin position="35"/>
        <end position="59"/>
    </location>
</feature>
<evidence type="ECO:0000256" key="8">
    <source>
        <dbReference type="ARBA" id="ARBA00023136"/>
    </source>
</evidence>
<dbReference type="Proteomes" id="UP000581688">
    <property type="component" value="Unassembled WGS sequence"/>
</dbReference>
<protein>
    <recommendedName>
        <fullName evidence="9">Quinol oxidase subunit 4</fullName>
        <ecNumber evidence="9">1.10.3.-</ecNumber>
    </recommendedName>
</protein>
<dbReference type="GO" id="GO:0016682">
    <property type="term" value="F:oxidoreductase activity, acting on diphenols and related substances as donors, oxygen as acceptor"/>
    <property type="evidence" value="ECO:0007669"/>
    <property type="project" value="UniProtKB-UniRule"/>
</dbReference>
<name>A0A841Q4A5_9BACI</name>
<accession>A0A841Q4A5</accession>
<proteinExistence type="inferred from homology"/>
<dbReference type="InterPro" id="IPR014250">
    <property type="entry name" value="QoxD"/>
</dbReference>
<dbReference type="PANTHER" id="PTHR36835">
    <property type="entry name" value="CYTOCHROME BO(3) UBIQUINOL OXIDASE SUBUNIT 4"/>
    <property type="match status" value="1"/>
</dbReference>
<dbReference type="Pfam" id="PF03626">
    <property type="entry name" value="COX4_pro"/>
    <property type="match status" value="1"/>
</dbReference>
<evidence type="ECO:0000256" key="7">
    <source>
        <dbReference type="ARBA" id="ARBA00023002"/>
    </source>
</evidence>
<evidence type="ECO:0000256" key="1">
    <source>
        <dbReference type="ARBA" id="ARBA00000725"/>
    </source>
</evidence>
<comment type="caution">
    <text evidence="10">The sequence shown here is derived from an EMBL/GenBank/DDBJ whole genome shotgun (WGS) entry which is preliminary data.</text>
</comment>
<dbReference type="GO" id="GO:0019646">
    <property type="term" value="P:aerobic electron transport chain"/>
    <property type="evidence" value="ECO:0007669"/>
    <property type="project" value="TreeGrafter"/>
</dbReference>
<dbReference type="InterPro" id="IPR005171">
    <property type="entry name" value="Cyt_c_oxidase_su4_prok"/>
</dbReference>